<name>A0A1C3WC29_9HYPH</name>
<proteinExistence type="predicted"/>
<evidence type="ECO:0000313" key="2">
    <source>
        <dbReference type="Proteomes" id="UP000199205"/>
    </source>
</evidence>
<accession>A0A1C3WC29</accession>
<dbReference type="EMBL" id="FMAF01000010">
    <property type="protein sequence ID" value="SCB37503.1"/>
    <property type="molecule type" value="Genomic_DNA"/>
</dbReference>
<protein>
    <submittedName>
        <fullName evidence="1">Uncharacterized protein</fullName>
    </submittedName>
</protein>
<organism evidence="1 2">
    <name type="scientific">Rhizobium lusitanum</name>
    <dbReference type="NCBI Taxonomy" id="293958"/>
    <lineage>
        <taxon>Bacteria</taxon>
        <taxon>Pseudomonadati</taxon>
        <taxon>Pseudomonadota</taxon>
        <taxon>Alphaproteobacteria</taxon>
        <taxon>Hyphomicrobiales</taxon>
        <taxon>Rhizobiaceae</taxon>
        <taxon>Rhizobium/Agrobacterium group</taxon>
        <taxon>Rhizobium</taxon>
    </lineage>
</organism>
<evidence type="ECO:0000313" key="1">
    <source>
        <dbReference type="EMBL" id="SCB37503.1"/>
    </source>
</evidence>
<dbReference type="RefSeq" id="WP_037201205.1">
    <property type="nucleotide sequence ID" value="NZ_FMAF01000010.1"/>
</dbReference>
<reference evidence="1 2" key="1">
    <citation type="submission" date="2016-08" db="EMBL/GenBank/DDBJ databases">
        <authorList>
            <person name="Seilhamer J.J."/>
        </authorList>
    </citation>
    <scope>NUCLEOTIDE SEQUENCE [LARGE SCALE GENOMIC DNA]</scope>
    <source>
        <strain evidence="1 2">P1-7</strain>
    </source>
</reference>
<gene>
    <name evidence="1" type="ORF">GA0061101_11023</name>
</gene>
<sequence>MNVYLGTIARSSGTIKVAAYQSGLAFTKPSETAYERSPIHCPDLTDEIVFQGILSPFQRSKIMRAGSRSRNNDGYEVTGATVIHQRPREWIVSVGGNTLH</sequence>
<dbReference type="AlphaFoldDB" id="A0A1C3WC29"/>
<dbReference type="OrthoDB" id="9888816at2"/>
<dbReference type="Proteomes" id="UP000199205">
    <property type="component" value="Unassembled WGS sequence"/>
</dbReference>